<dbReference type="PROSITE" id="PS50011">
    <property type="entry name" value="PROTEIN_KINASE_DOM"/>
    <property type="match status" value="1"/>
</dbReference>
<evidence type="ECO:0000256" key="3">
    <source>
        <dbReference type="ARBA" id="ARBA00022777"/>
    </source>
</evidence>
<dbReference type="EC" id="2.7.12.2" evidence="6"/>
<comment type="catalytic activity">
    <reaction evidence="9">
        <text>L-tyrosyl-[protein] + ATP = O-phospho-L-tyrosyl-[protein] + ADP + H(+)</text>
        <dbReference type="Rhea" id="RHEA:10596"/>
        <dbReference type="Rhea" id="RHEA-COMP:10136"/>
        <dbReference type="Rhea" id="RHEA-COMP:20101"/>
        <dbReference type="ChEBI" id="CHEBI:15378"/>
        <dbReference type="ChEBI" id="CHEBI:30616"/>
        <dbReference type="ChEBI" id="CHEBI:46858"/>
        <dbReference type="ChEBI" id="CHEBI:61978"/>
        <dbReference type="ChEBI" id="CHEBI:456216"/>
        <dbReference type="EC" id="2.7.12.2"/>
    </reaction>
</comment>
<dbReference type="InterPro" id="IPR008271">
    <property type="entry name" value="Ser/Thr_kinase_AS"/>
</dbReference>
<dbReference type="AlphaFoldDB" id="A0A5J4TTW9"/>
<comment type="catalytic activity">
    <reaction evidence="8">
        <text>L-threonyl-[protein] + ATP = O-phospho-L-threonyl-[protein] + ADP + H(+)</text>
        <dbReference type="Rhea" id="RHEA:46608"/>
        <dbReference type="Rhea" id="RHEA-COMP:11060"/>
        <dbReference type="Rhea" id="RHEA-COMP:11605"/>
        <dbReference type="ChEBI" id="CHEBI:15378"/>
        <dbReference type="ChEBI" id="CHEBI:30013"/>
        <dbReference type="ChEBI" id="CHEBI:30616"/>
        <dbReference type="ChEBI" id="CHEBI:61977"/>
        <dbReference type="ChEBI" id="CHEBI:456216"/>
        <dbReference type="EC" id="2.7.12.2"/>
    </reaction>
</comment>
<proteinExistence type="inferred from homology"/>
<keyword evidence="4" id="KW-0067">ATP-binding</keyword>
<keyword evidence="1" id="KW-0808">Transferase</keyword>
<evidence type="ECO:0000313" key="11">
    <source>
        <dbReference type="EMBL" id="KAA6361460.1"/>
    </source>
</evidence>
<dbReference type="SMART" id="SM00220">
    <property type="entry name" value="S_TKc"/>
    <property type="match status" value="1"/>
</dbReference>
<dbReference type="EMBL" id="SNRW01025523">
    <property type="protein sequence ID" value="KAA6361460.1"/>
    <property type="molecule type" value="Genomic_DNA"/>
</dbReference>
<dbReference type="GO" id="GO:0005524">
    <property type="term" value="F:ATP binding"/>
    <property type="evidence" value="ECO:0007669"/>
    <property type="project" value="UniProtKB-KW"/>
</dbReference>
<evidence type="ECO:0000256" key="7">
    <source>
        <dbReference type="ARBA" id="ARBA00049014"/>
    </source>
</evidence>
<comment type="catalytic activity">
    <reaction evidence="7">
        <text>L-seryl-[protein] + ATP = O-phospho-L-seryl-[protein] + ADP + H(+)</text>
        <dbReference type="Rhea" id="RHEA:17989"/>
        <dbReference type="Rhea" id="RHEA-COMP:9863"/>
        <dbReference type="Rhea" id="RHEA-COMP:11604"/>
        <dbReference type="ChEBI" id="CHEBI:15378"/>
        <dbReference type="ChEBI" id="CHEBI:29999"/>
        <dbReference type="ChEBI" id="CHEBI:30616"/>
        <dbReference type="ChEBI" id="CHEBI:83421"/>
        <dbReference type="ChEBI" id="CHEBI:456216"/>
        <dbReference type="EC" id="2.7.12.2"/>
    </reaction>
</comment>
<dbReference type="PANTHER" id="PTHR48013:SF9">
    <property type="entry name" value="DUAL SPECIFICITY MITOGEN-ACTIVATED PROTEIN KINASE KINASE 5"/>
    <property type="match status" value="1"/>
</dbReference>
<comment type="caution">
    <text evidence="11">The sequence shown here is derived from an EMBL/GenBank/DDBJ whole genome shotgun (WGS) entry which is preliminary data.</text>
</comment>
<dbReference type="PROSITE" id="PS00108">
    <property type="entry name" value="PROTEIN_KINASE_ST"/>
    <property type="match status" value="1"/>
</dbReference>
<evidence type="ECO:0000256" key="9">
    <source>
        <dbReference type="ARBA" id="ARBA00051693"/>
    </source>
</evidence>
<evidence type="ECO:0000256" key="4">
    <source>
        <dbReference type="ARBA" id="ARBA00022840"/>
    </source>
</evidence>
<evidence type="ECO:0000256" key="1">
    <source>
        <dbReference type="ARBA" id="ARBA00022679"/>
    </source>
</evidence>
<keyword evidence="3" id="KW-0418">Kinase</keyword>
<dbReference type="Gene3D" id="1.10.510.10">
    <property type="entry name" value="Transferase(Phosphotransferase) domain 1"/>
    <property type="match status" value="1"/>
</dbReference>
<name>A0A5J4TTW9_9EUKA</name>
<gene>
    <name evidence="11" type="ORF">EZS28_043013</name>
</gene>
<sequence length="192" mass="21638">MANFDHILRSYQQIPIRYLGKGSFGHVSLSYDLERGIIATKVIPGEKFDKKEIDMGIDIWKYGKPCLFVLKTTGYHAFGKFPILQTDYCNMKTLNIIAKQPQIDLPSFALRALMKQILIGLQFFHSGGLIHRDIKCDNILLHSPPGSRKVYVQIADFGLTKMIDAQIGRSYAAGTLPFMAPELFNNQAATQK</sequence>
<protein>
    <recommendedName>
        <fullName evidence="6">mitogen-activated protein kinase kinase</fullName>
        <ecNumber evidence="6">2.7.12.2</ecNumber>
    </recommendedName>
</protein>
<dbReference type="PANTHER" id="PTHR48013">
    <property type="entry name" value="DUAL SPECIFICITY MITOGEN-ACTIVATED PROTEIN KINASE KINASE 5-RELATED"/>
    <property type="match status" value="1"/>
</dbReference>
<organism evidence="11 12">
    <name type="scientific">Streblomastix strix</name>
    <dbReference type="NCBI Taxonomy" id="222440"/>
    <lineage>
        <taxon>Eukaryota</taxon>
        <taxon>Metamonada</taxon>
        <taxon>Preaxostyla</taxon>
        <taxon>Oxymonadida</taxon>
        <taxon>Streblomastigidae</taxon>
        <taxon>Streblomastix</taxon>
    </lineage>
</organism>
<evidence type="ECO:0000256" key="2">
    <source>
        <dbReference type="ARBA" id="ARBA00022741"/>
    </source>
</evidence>
<dbReference type="Proteomes" id="UP000324800">
    <property type="component" value="Unassembled WGS sequence"/>
</dbReference>
<evidence type="ECO:0000256" key="5">
    <source>
        <dbReference type="ARBA" id="ARBA00038035"/>
    </source>
</evidence>
<dbReference type="Pfam" id="PF00069">
    <property type="entry name" value="Pkinase"/>
    <property type="match status" value="1"/>
</dbReference>
<feature type="domain" description="Protein kinase" evidence="10">
    <location>
        <begin position="13"/>
        <end position="192"/>
    </location>
</feature>
<evidence type="ECO:0000313" key="12">
    <source>
        <dbReference type="Proteomes" id="UP000324800"/>
    </source>
</evidence>
<dbReference type="OrthoDB" id="6513151at2759"/>
<dbReference type="GO" id="GO:0004708">
    <property type="term" value="F:MAP kinase kinase activity"/>
    <property type="evidence" value="ECO:0007669"/>
    <property type="project" value="UniProtKB-EC"/>
</dbReference>
<feature type="non-terminal residue" evidence="11">
    <location>
        <position position="192"/>
    </location>
</feature>
<evidence type="ECO:0000256" key="6">
    <source>
        <dbReference type="ARBA" id="ARBA00038999"/>
    </source>
</evidence>
<dbReference type="SUPFAM" id="SSF56112">
    <property type="entry name" value="Protein kinase-like (PK-like)"/>
    <property type="match status" value="1"/>
</dbReference>
<evidence type="ECO:0000256" key="8">
    <source>
        <dbReference type="ARBA" id="ARBA00049299"/>
    </source>
</evidence>
<dbReference type="InterPro" id="IPR011009">
    <property type="entry name" value="Kinase-like_dom_sf"/>
</dbReference>
<keyword evidence="2" id="KW-0547">Nucleotide-binding</keyword>
<reference evidence="11 12" key="1">
    <citation type="submission" date="2019-03" db="EMBL/GenBank/DDBJ databases">
        <title>Single cell metagenomics reveals metabolic interactions within the superorganism composed of flagellate Streblomastix strix and complex community of Bacteroidetes bacteria on its surface.</title>
        <authorList>
            <person name="Treitli S.C."/>
            <person name="Kolisko M."/>
            <person name="Husnik F."/>
            <person name="Keeling P."/>
            <person name="Hampl V."/>
        </authorList>
    </citation>
    <scope>NUCLEOTIDE SEQUENCE [LARGE SCALE GENOMIC DNA]</scope>
    <source>
        <strain evidence="11">ST1C</strain>
    </source>
</reference>
<dbReference type="InterPro" id="IPR000719">
    <property type="entry name" value="Prot_kinase_dom"/>
</dbReference>
<comment type="similarity">
    <text evidence="5">Belongs to the protein kinase superfamily. STE Ser/Thr protein kinase family. MAP kinase kinase subfamily.</text>
</comment>
<evidence type="ECO:0000259" key="10">
    <source>
        <dbReference type="PROSITE" id="PS50011"/>
    </source>
</evidence>
<accession>A0A5J4TTW9</accession>
<dbReference type="CDD" id="cd00180">
    <property type="entry name" value="PKc"/>
    <property type="match status" value="1"/>
</dbReference>